<dbReference type="EMBL" id="RKKU01000025">
    <property type="protein sequence ID" value="ROZ82064.1"/>
    <property type="molecule type" value="Genomic_DNA"/>
</dbReference>
<evidence type="ECO:0000313" key="4">
    <source>
        <dbReference type="Proteomes" id="UP000275199"/>
    </source>
</evidence>
<dbReference type="InterPro" id="IPR007401">
    <property type="entry name" value="DUF454"/>
</dbReference>
<evidence type="ECO:0000256" key="1">
    <source>
        <dbReference type="PIRNR" id="PIRNR016789"/>
    </source>
</evidence>
<feature type="transmembrane region" description="Helical" evidence="2">
    <location>
        <begin position="76"/>
        <end position="98"/>
    </location>
</feature>
<dbReference type="PANTHER" id="PTHR35813:SF1">
    <property type="entry name" value="INNER MEMBRANE PROTEIN YBAN"/>
    <property type="match status" value="1"/>
</dbReference>
<reference evidence="3 4" key="1">
    <citation type="submission" date="2018-11" db="EMBL/GenBank/DDBJ databases">
        <authorList>
            <person name="Jang G.I."/>
            <person name="Hwang C.Y."/>
        </authorList>
    </citation>
    <scope>NUCLEOTIDE SEQUENCE [LARGE SCALE GENOMIC DNA]</scope>
    <source>
        <strain evidence="3 4">SSM26</strain>
    </source>
</reference>
<keyword evidence="2" id="KW-0812">Transmembrane</keyword>
<name>A0ABX9XEL2_9PSED</name>
<dbReference type="RefSeq" id="WP_123890848.1">
    <property type="nucleotide sequence ID" value="NZ_JBPYCX010000013.1"/>
</dbReference>
<protein>
    <recommendedName>
        <fullName evidence="1">Inner membrane protein</fullName>
    </recommendedName>
</protein>
<dbReference type="Pfam" id="PF04304">
    <property type="entry name" value="DUF454"/>
    <property type="match status" value="1"/>
</dbReference>
<dbReference type="PANTHER" id="PTHR35813">
    <property type="entry name" value="INNER MEMBRANE PROTEIN YBAN"/>
    <property type="match status" value="1"/>
</dbReference>
<keyword evidence="1" id="KW-1003">Cell membrane</keyword>
<evidence type="ECO:0000313" key="3">
    <source>
        <dbReference type="EMBL" id="ROZ82064.1"/>
    </source>
</evidence>
<keyword evidence="1" id="KW-0997">Cell inner membrane</keyword>
<keyword evidence="1 2" id="KW-0472">Membrane</keyword>
<sequence>MLQRLGWRMLALTFVTLGLIGAVLPGMPTTVFMLLAVWAASKGWPPLADWLLNHPRFGPPIQNWQTHRAIPRRAKWLAGISMLISMPLICLAAPSAWVQWLVPSAMCLVLLWLCSRPEPPCPQP</sequence>
<accession>A0ABX9XEL2</accession>
<proteinExistence type="predicted"/>
<evidence type="ECO:0000256" key="2">
    <source>
        <dbReference type="SAM" id="Phobius"/>
    </source>
</evidence>
<dbReference type="Proteomes" id="UP000275199">
    <property type="component" value="Unassembled WGS sequence"/>
</dbReference>
<comment type="caution">
    <text evidence="3">The sequence shown here is derived from an EMBL/GenBank/DDBJ whole genome shotgun (WGS) entry which is preliminary data.</text>
</comment>
<keyword evidence="2" id="KW-1133">Transmembrane helix</keyword>
<organism evidence="3 4">
    <name type="scientific">Pseudomonas neustonica</name>
    <dbReference type="NCBI Taxonomy" id="2487346"/>
    <lineage>
        <taxon>Bacteria</taxon>
        <taxon>Pseudomonadati</taxon>
        <taxon>Pseudomonadota</taxon>
        <taxon>Gammaproteobacteria</taxon>
        <taxon>Pseudomonadales</taxon>
        <taxon>Pseudomonadaceae</taxon>
        <taxon>Pseudomonas</taxon>
    </lineage>
</organism>
<dbReference type="PIRSF" id="PIRSF016789">
    <property type="entry name" value="DUF454"/>
    <property type="match status" value="1"/>
</dbReference>
<gene>
    <name evidence="3" type="ORF">EF096_16325</name>
</gene>
<comment type="subcellular location">
    <subcellularLocation>
        <location evidence="1">Cell inner membrane</location>
        <topology evidence="1">Multi-pass membrane protein</topology>
    </subcellularLocation>
</comment>
<keyword evidence="4" id="KW-1185">Reference proteome</keyword>